<feature type="compositionally biased region" description="Basic and acidic residues" evidence="1">
    <location>
        <begin position="8"/>
        <end position="18"/>
    </location>
</feature>
<evidence type="ECO:0000256" key="2">
    <source>
        <dbReference type="SAM" id="Phobius"/>
    </source>
</evidence>
<comment type="caution">
    <text evidence="3">The sequence shown here is derived from an EMBL/GenBank/DDBJ whole genome shotgun (WGS) entry which is preliminary data.</text>
</comment>
<feature type="region of interest" description="Disordered" evidence="1">
    <location>
        <begin position="382"/>
        <end position="420"/>
    </location>
</feature>
<feature type="region of interest" description="Disordered" evidence="1">
    <location>
        <begin position="433"/>
        <end position="489"/>
    </location>
</feature>
<proteinExistence type="predicted"/>
<evidence type="ECO:0008006" key="5">
    <source>
        <dbReference type="Google" id="ProtNLM"/>
    </source>
</evidence>
<organism evidence="3 4">
    <name type="scientific">Fusarium kuroshium</name>
    <dbReference type="NCBI Taxonomy" id="2010991"/>
    <lineage>
        <taxon>Eukaryota</taxon>
        <taxon>Fungi</taxon>
        <taxon>Dikarya</taxon>
        <taxon>Ascomycota</taxon>
        <taxon>Pezizomycotina</taxon>
        <taxon>Sordariomycetes</taxon>
        <taxon>Hypocreomycetidae</taxon>
        <taxon>Hypocreales</taxon>
        <taxon>Nectriaceae</taxon>
        <taxon>Fusarium</taxon>
        <taxon>Fusarium solani species complex</taxon>
    </lineage>
</organism>
<keyword evidence="2" id="KW-0812">Transmembrane</keyword>
<dbReference type="OrthoDB" id="5411141at2759"/>
<feature type="compositionally biased region" description="Pro residues" evidence="1">
    <location>
        <begin position="458"/>
        <end position="469"/>
    </location>
</feature>
<keyword evidence="4" id="KW-1185">Reference proteome</keyword>
<feature type="region of interest" description="Disordered" evidence="1">
    <location>
        <begin position="1"/>
        <end position="34"/>
    </location>
</feature>
<protein>
    <recommendedName>
        <fullName evidence="5">Mid2 domain-containing protein</fullName>
    </recommendedName>
</protein>
<feature type="region of interest" description="Disordered" evidence="1">
    <location>
        <begin position="50"/>
        <end position="130"/>
    </location>
</feature>
<dbReference type="Proteomes" id="UP000277212">
    <property type="component" value="Unassembled WGS sequence"/>
</dbReference>
<feature type="compositionally biased region" description="Acidic residues" evidence="1">
    <location>
        <begin position="84"/>
        <end position="98"/>
    </location>
</feature>
<name>A0A3M2SF57_9HYPO</name>
<feature type="compositionally biased region" description="Basic and acidic residues" evidence="1">
    <location>
        <begin position="479"/>
        <end position="489"/>
    </location>
</feature>
<gene>
    <name evidence="3" type="ORF">CDV36_004196</name>
</gene>
<feature type="compositionally biased region" description="Polar residues" evidence="1">
    <location>
        <begin position="433"/>
        <end position="442"/>
    </location>
</feature>
<evidence type="ECO:0000256" key="1">
    <source>
        <dbReference type="SAM" id="MobiDB-lite"/>
    </source>
</evidence>
<feature type="compositionally biased region" description="Basic and acidic residues" evidence="1">
    <location>
        <begin position="404"/>
        <end position="420"/>
    </location>
</feature>
<keyword evidence="2" id="KW-1133">Transmembrane helix</keyword>
<feature type="compositionally biased region" description="Low complexity" evidence="1">
    <location>
        <begin position="392"/>
        <end position="403"/>
    </location>
</feature>
<reference evidence="3 4" key="1">
    <citation type="submission" date="2017-06" db="EMBL/GenBank/DDBJ databases">
        <title>Comparative genomic analysis of Ambrosia Fusariam Clade fungi.</title>
        <authorList>
            <person name="Stajich J.E."/>
            <person name="Carrillo J."/>
            <person name="Kijimoto T."/>
            <person name="Eskalen A."/>
            <person name="O'Donnell K."/>
            <person name="Kasson M."/>
        </authorList>
    </citation>
    <scope>NUCLEOTIDE SEQUENCE [LARGE SCALE GENOMIC DNA]</scope>
    <source>
        <strain evidence="3">UCR3666</strain>
    </source>
</reference>
<evidence type="ECO:0000313" key="3">
    <source>
        <dbReference type="EMBL" id="RMJ16159.1"/>
    </source>
</evidence>
<sequence>MAPSLESRQPRWQKEAKRGFSGTMPDWTKADDTDNEYDVTIMKKRRLRIRVRRGDSETPSGEPNIASSLSRRFVTIEQRSSDDSQSDSESDDDEDDSDKTERTESTDGSNLVVPANDTPTVAAPSADGSVARGDSGMVSGGDGVHSNVHKVLLGVGVVGGFLILLAIGFIAWKLYKKRSDQKKAAPVDDMAFEKPSRFENLVSKVPFIGPRFGYQGWYTIDAPSQEHFAKSGQPQGNLEKAQLSQENLEKSQPASSPTLRPASRRIDSQFLAPIKPLGAYRIGGSTRASTVNLDFEAISPTSTMFVESTAVQVQVIARHDPKESIASISGRQHKRVPSTTPYIYDVGGRRQTGISSLSSISSGFGDGDIVVTPTNNTIQTIPSQPVPATFPSRLTTWRSTSTLGRRDTDASSGRRDTVGTEVSVDFRPRFHSVNSWVKQQNGHLRRAQRQQENSPDGSTPPVPALPPPIEQDFGLMMPDGERPRPVEMV</sequence>
<accession>A0A3M2SF57</accession>
<dbReference type="AlphaFoldDB" id="A0A3M2SF57"/>
<feature type="region of interest" description="Disordered" evidence="1">
    <location>
        <begin position="227"/>
        <end position="262"/>
    </location>
</feature>
<feature type="transmembrane region" description="Helical" evidence="2">
    <location>
        <begin position="151"/>
        <end position="172"/>
    </location>
</feature>
<evidence type="ECO:0000313" key="4">
    <source>
        <dbReference type="Proteomes" id="UP000277212"/>
    </source>
</evidence>
<feature type="compositionally biased region" description="Polar residues" evidence="1">
    <location>
        <begin position="57"/>
        <end position="70"/>
    </location>
</feature>
<dbReference type="STRING" id="2010991.A0A3M2SF57"/>
<dbReference type="EMBL" id="NKUJ01000052">
    <property type="protein sequence ID" value="RMJ16159.1"/>
    <property type="molecule type" value="Genomic_DNA"/>
</dbReference>
<feature type="compositionally biased region" description="Polar residues" evidence="1">
    <location>
        <begin position="232"/>
        <end position="258"/>
    </location>
</feature>
<keyword evidence="2" id="KW-0472">Membrane</keyword>